<protein>
    <submittedName>
        <fullName evidence="1">Uncharacterized protein</fullName>
    </submittedName>
</protein>
<sequence>KINSIFFTHTHTHKRFESQSLNSFQFYDVTTPRLISFNLKENADMQQTIAIVKIFLLLKIGMIASHGVSTHKRNLVKKDYNNPQNFSFYSHLFEKKLLLNKISLHQLKNVSCICGTKTKGMETQLLKCEDPIQLINPFIVLKMGGEMIYILEHRLKAQKIVQDKSDRVLRDVTSSLFKSDFIDKLFTSYKVTNTKKLREMFESIAHSSIMQLDDSSMNKLFDLSLMGLKMQVLRSRDVYEMLECLFHHIDGVEQIVISNNITKDNDDVLKLINRTRQICLQNYTTLLPGLLQLIRRNILNFLQDKNIKVSMLLQQGIQSYNGHICIKTTGYLCRNASVPGLVFKYDPHSNQKVLSSQQLSLAAGVNLQEPLMINNITYTWEKGSFLSRLGENIGSQSRQMPGFSMITLKIHMTFLFGVLFDYLTVCIYKKWSEDAATTQLSVLANIIGSNTKNENGVILEMFTDNNSSVNVDSESASQSSLDQNPSNNACALVFHNSITGTGPSQLQNAISQLDLGEELINDRSYVFLFFKKSCYFIITLCQ</sequence>
<comment type="caution">
    <text evidence="1">The sequence shown here is derived from an EMBL/GenBank/DDBJ whole genome shotgun (WGS) entry which is preliminary data.</text>
</comment>
<dbReference type="GO" id="GO:0005737">
    <property type="term" value="C:cytoplasm"/>
    <property type="evidence" value="ECO:0007669"/>
    <property type="project" value="TreeGrafter"/>
</dbReference>
<dbReference type="GO" id="GO:0005886">
    <property type="term" value="C:plasma membrane"/>
    <property type="evidence" value="ECO:0007669"/>
    <property type="project" value="TreeGrafter"/>
</dbReference>
<accession>X6MB62</accession>
<evidence type="ECO:0000313" key="1">
    <source>
        <dbReference type="EMBL" id="ETO11104.1"/>
    </source>
</evidence>
<reference evidence="1 2" key="1">
    <citation type="journal article" date="2013" name="Curr. Biol.">
        <title>The Genome of the Foraminiferan Reticulomyxa filosa.</title>
        <authorList>
            <person name="Glockner G."/>
            <person name="Hulsmann N."/>
            <person name="Schleicher M."/>
            <person name="Noegel A.A."/>
            <person name="Eichinger L."/>
            <person name="Gallinger C."/>
            <person name="Pawlowski J."/>
            <person name="Sierra R."/>
            <person name="Euteneuer U."/>
            <person name="Pillet L."/>
            <person name="Moustafa A."/>
            <person name="Platzer M."/>
            <person name="Groth M."/>
            <person name="Szafranski K."/>
            <person name="Schliwa M."/>
        </authorList>
    </citation>
    <scope>NUCLEOTIDE SEQUENCE [LARGE SCALE GENOMIC DNA]</scope>
</reference>
<name>X6MB62_RETFI</name>
<dbReference type="PANTHER" id="PTHR21439:SF0">
    <property type="entry name" value="PROTEIN OSCP1"/>
    <property type="match status" value="1"/>
</dbReference>
<proteinExistence type="predicted"/>
<dbReference type="OrthoDB" id="2157380at2759"/>
<dbReference type="Pfam" id="PF10188">
    <property type="entry name" value="Oscp1"/>
    <property type="match status" value="1"/>
</dbReference>
<evidence type="ECO:0000313" key="2">
    <source>
        <dbReference type="Proteomes" id="UP000023152"/>
    </source>
</evidence>
<keyword evidence="2" id="KW-1185">Reference proteome</keyword>
<dbReference type="AlphaFoldDB" id="X6MB62"/>
<organism evidence="1 2">
    <name type="scientific">Reticulomyxa filosa</name>
    <dbReference type="NCBI Taxonomy" id="46433"/>
    <lineage>
        <taxon>Eukaryota</taxon>
        <taxon>Sar</taxon>
        <taxon>Rhizaria</taxon>
        <taxon>Retaria</taxon>
        <taxon>Foraminifera</taxon>
        <taxon>Monothalamids</taxon>
        <taxon>Reticulomyxidae</taxon>
        <taxon>Reticulomyxa</taxon>
    </lineage>
</organism>
<feature type="non-terminal residue" evidence="1">
    <location>
        <position position="1"/>
    </location>
</feature>
<dbReference type="Proteomes" id="UP000023152">
    <property type="component" value="Unassembled WGS sequence"/>
</dbReference>
<dbReference type="PANTHER" id="PTHR21439">
    <property type="entry name" value="OXIDORED-NITRO DOMAIN-CONTAINING PROTEIN"/>
    <property type="match status" value="1"/>
</dbReference>
<dbReference type="InterPro" id="IPR019332">
    <property type="entry name" value="OSCP1"/>
</dbReference>
<dbReference type="EMBL" id="ASPP01022775">
    <property type="protein sequence ID" value="ETO11104.1"/>
    <property type="molecule type" value="Genomic_DNA"/>
</dbReference>
<gene>
    <name evidence="1" type="ORF">RFI_26272</name>
</gene>